<feature type="compositionally biased region" description="Polar residues" evidence="2">
    <location>
        <begin position="288"/>
        <end position="301"/>
    </location>
</feature>
<dbReference type="PANTHER" id="PTHR23310">
    <property type="entry name" value="ACYL-COA-BINDING PROTEIN, ACBP"/>
    <property type="match status" value="1"/>
</dbReference>
<feature type="compositionally biased region" description="Polar residues" evidence="2">
    <location>
        <begin position="258"/>
        <end position="268"/>
    </location>
</feature>
<protein>
    <recommendedName>
        <fullName evidence="4">ACB domain-containing protein</fullName>
    </recommendedName>
</protein>
<dbReference type="AlphaFoldDB" id="A0A8H4QXB6"/>
<dbReference type="InterPro" id="IPR000582">
    <property type="entry name" value="Acyl-CoA-binding_protein"/>
</dbReference>
<evidence type="ECO:0000256" key="2">
    <source>
        <dbReference type="SAM" id="MobiDB-lite"/>
    </source>
</evidence>
<evidence type="ECO:0000259" key="4">
    <source>
        <dbReference type="PROSITE" id="PS51228"/>
    </source>
</evidence>
<proteinExistence type="predicted"/>
<keyword evidence="3" id="KW-0472">Membrane</keyword>
<dbReference type="Gene3D" id="1.20.80.10">
    <property type="match status" value="1"/>
</dbReference>
<comment type="caution">
    <text evidence="5">The sequence shown here is derived from an EMBL/GenBank/DDBJ whole genome shotgun (WGS) entry which is preliminary data.</text>
</comment>
<dbReference type="FunFam" id="1.20.80.10:FF:000010">
    <property type="entry name" value="Acyl-CoA-binding domain-containing protein 5"/>
    <property type="match status" value="1"/>
</dbReference>
<keyword evidence="6" id="KW-1185">Reference proteome</keyword>
<feature type="compositionally biased region" description="Acidic residues" evidence="2">
    <location>
        <begin position="172"/>
        <end position="183"/>
    </location>
</feature>
<dbReference type="Pfam" id="PF00887">
    <property type="entry name" value="ACBP"/>
    <property type="match status" value="1"/>
</dbReference>
<feature type="region of interest" description="Disordered" evidence="2">
    <location>
        <begin position="170"/>
        <end position="305"/>
    </location>
</feature>
<dbReference type="Proteomes" id="UP000521872">
    <property type="component" value="Unassembled WGS sequence"/>
</dbReference>
<keyword evidence="3" id="KW-1133">Transmembrane helix</keyword>
<dbReference type="EMBL" id="JAACJL010000016">
    <property type="protein sequence ID" value="KAF4619264.1"/>
    <property type="molecule type" value="Genomic_DNA"/>
</dbReference>
<reference evidence="5 6" key="1">
    <citation type="submission" date="2019-12" db="EMBL/GenBank/DDBJ databases">
        <authorList>
            <person name="Floudas D."/>
            <person name="Bentzer J."/>
            <person name="Ahren D."/>
            <person name="Johansson T."/>
            <person name="Persson P."/>
            <person name="Tunlid A."/>
        </authorList>
    </citation>
    <scope>NUCLEOTIDE SEQUENCE [LARGE SCALE GENOMIC DNA]</scope>
    <source>
        <strain evidence="5 6">CBS 102.39</strain>
    </source>
</reference>
<evidence type="ECO:0000313" key="6">
    <source>
        <dbReference type="Proteomes" id="UP000521872"/>
    </source>
</evidence>
<gene>
    <name evidence="5" type="ORF">D9613_005394</name>
</gene>
<name>A0A8H4QXB6_9AGAR</name>
<keyword evidence="1" id="KW-0446">Lipid-binding</keyword>
<feature type="region of interest" description="Disordered" evidence="2">
    <location>
        <begin position="123"/>
        <end position="148"/>
    </location>
</feature>
<dbReference type="SUPFAM" id="SSF47027">
    <property type="entry name" value="Acyl-CoA binding protein"/>
    <property type="match status" value="1"/>
</dbReference>
<dbReference type="GO" id="GO:0000062">
    <property type="term" value="F:fatty-acyl-CoA binding"/>
    <property type="evidence" value="ECO:0007669"/>
    <property type="project" value="InterPro"/>
</dbReference>
<accession>A0A8H4QXB6</accession>
<feature type="transmembrane region" description="Helical" evidence="3">
    <location>
        <begin position="410"/>
        <end position="432"/>
    </location>
</feature>
<sequence length="467" mass="51809">MASHELIDAQFDRAVEIVQSLPKTGPIQTDYEEKLTMYSLFKQATAGNVKSPRPGIWDMLGRAKWDAWAKHKDLDPYEAKWLYVEALLKVLSKYSDKTVAKNLIEELESYGGDPSHIVMSRTLSKSTGSDSSGSTVSDNDDVGQPYRPNIPFAQQQQLMQQDRLSVIHSAPEDEESNSGDDSGDEVHELPNASRQSLDNRPQSSMSSQRYRTPLAGSLAYSPPPPQHHVPAQQPLPTFETPSAFDTSSSQTPQYQQPRPNQFPGTFSDTSREQMMSPPHGYPGHPNYRVQQLSQSHPSQYSPARPPSAMALERAVEGVQVHLAALTERLETLESRSLLLSRSNVSVNGGGGSPSWVGGRRSPNDAVPVWDIDDLGMWSLVLNPMSRGLDRLRELTTFFASNSNRSPSMIIIRRLCLDVSFLLCVIGVIGALWRKSGVRRREVKAALIVLWRAIVGSKQPRLLIDQGI</sequence>
<feature type="compositionally biased region" description="Low complexity" evidence="2">
    <location>
        <begin position="246"/>
        <end position="257"/>
    </location>
</feature>
<dbReference type="InterPro" id="IPR035984">
    <property type="entry name" value="Acyl-CoA-binding_sf"/>
</dbReference>
<dbReference type="PROSITE" id="PS51228">
    <property type="entry name" value="ACB_2"/>
    <property type="match status" value="1"/>
</dbReference>
<dbReference type="PRINTS" id="PR00689">
    <property type="entry name" value="ACOABINDINGP"/>
</dbReference>
<dbReference type="InterPro" id="IPR014352">
    <property type="entry name" value="FERM/acyl-CoA-bd_prot_sf"/>
</dbReference>
<keyword evidence="3" id="KW-0812">Transmembrane</keyword>
<evidence type="ECO:0000256" key="1">
    <source>
        <dbReference type="ARBA" id="ARBA00023121"/>
    </source>
</evidence>
<feature type="domain" description="ACB" evidence="4">
    <location>
        <begin position="7"/>
        <end position="96"/>
    </location>
</feature>
<evidence type="ECO:0000256" key="3">
    <source>
        <dbReference type="SAM" id="Phobius"/>
    </source>
</evidence>
<evidence type="ECO:0000313" key="5">
    <source>
        <dbReference type="EMBL" id="KAF4619264.1"/>
    </source>
</evidence>
<feature type="compositionally biased region" description="Polar residues" evidence="2">
    <location>
        <begin position="192"/>
        <end position="210"/>
    </location>
</feature>
<feature type="compositionally biased region" description="Low complexity" evidence="2">
    <location>
        <begin position="123"/>
        <end position="137"/>
    </location>
</feature>
<organism evidence="5 6">
    <name type="scientific">Agrocybe pediades</name>
    <dbReference type="NCBI Taxonomy" id="84607"/>
    <lineage>
        <taxon>Eukaryota</taxon>
        <taxon>Fungi</taxon>
        <taxon>Dikarya</taxon>
        <taxon>Basidiomycota</taxon>
        <taxon>Agaricomycotina</taxon>
        <taxon>Agaricomycetes</taxon>
        <taxon>Agaricomycetidae</taxon>
        <taxon>Agaricales</taxon>
        <taxon>Agaricineae</taxon>
        <taxon>Strophariaceae</taxon>
        <taxon>Agrocybe</taxon>
    </lineage>
</organism>
<dbReference type="PANTHER" id="PTHR23310:SF133">
    <property type="entry name" value="COA BINDING PROTEIN, PUTATIVE (AFU_ORTHOLOGUE AFUA_1G12300)-RELATED"/>
    <property type="match status" value="1"/>
</dbReference>
<dbReference type="GO" id="GO:0006631">
    <property type="term" value="P:fatty acid metabolic process"/>
    <property type="evidence" value="ECO:0007669"/>
    <property type="project" value="TreeGrafter"/>
</dbReference>